<evidence type="ECO:0000313" key="3">
    <source>
        <dbReference type="Proteomes" id="UP000178583"/>
    </source>
</evidence>
<reference evidence="2 3" key="1">
    <citation type="journal article" date="2016" name="Nat. Commun.">
        <title>Thousands of microbial genomes shed light on interconnected biogeochemical processes in an aquifer system.</title>
        <authorList>
            <person name="Anantharaman K."/>
            <person name="Brown C.T."/>
            <person name="Hug L.A."/>
            <person name="Sharon I."/>
            <person name="Castelle C.J."/>
            <person name="Probst A.J."/>
            <person name="Thomas B.C."/>
            <person name="Singh A."/>
            <person name="Wilkins M.J."/>
            <person name="Karaoz U."/>
            <person name="Brodie E.L."/>
            <person name="Williams K.H."/>
            <person name="Hubbard S.S."/>
            <person name="Banfield J.F."/>
        </authorList>
    </citation>
    <scope>NUCLEOTIDE SEQUENCE [LARGE SCALE GENOMIC DNA]</scope>
</reference>
<accession>A0A1F5E8W8</accession>
<gene>
    <name evidence="2" type="ORF">A2215_02780</name>
</gene>
<evidence type="ECO:0000313" key="2">
    <source>
        <dbReference type="EMBL" id="OGD63813.1"/>
    </source>
</evidence>
<keyword evidence="1" id="KW-1133">Transmembrane helix</keyword>
<feature type="transmembrane region" description="Helical" evidence="1">
    <location>
        <begin position="21"/>
        <end position="39"/>
    </location>
</feature>
<keyword evidence="1" id="KW-0472">Membrane</keyword>
<dbReference type="STRING" id="1797472.A2215_02780"/>
<protein>
    <recommendedName>
        <fullName evidence="4">Prenyltransferase</fullName>
    </recommendedName>
</protein>
<organism evidence="2 3">
    <name type="scientific">Candidatus Berkelbacteria bacterium RIFOXYA2_FULL_43_10</name>
    <dbReference type="NCBI Taxonomy" id="1797472"/>
    <lineage>
        <taxon>Bacteria</taxon>
        <taxon>Candidatus Berkelbacteria</taxon>
    </lineage>
</organism>
<evidence type="ECO:0000256" key="1">
    <source>
        <dbReference type="SAM" id="Phobius"/>
    </source>
</evidence>
<feature type="transmembrane region" description="Helical" evidence="1">
    <location>
        <begin position="84"/>
        <end position="102"/>
    </location>
</feature>
<dbReference type="AlphaFoldDB" id="A0A1F5E8W8"/>
<sequence length="283" mass="31540">MDTQNKIKSNREIANDIIRGIFTAAGAVAEIYAIALLFGLAVSPVFILILISGSISIYLFDFLRESKVPSSSESESYKEKFRPLYILPLSLALFFAALIIIYGNIPSIIFAGALLIYGLIYDPVTKSLTKYLPAFKDLYVALGWTLMPALFFLFHSYNFSIAASIFLLFVLSRDFVNVSFCDLKDLISDKYRGLKTVAVESGSNSTFKILQVINLLSVGILILGVIFGDLPSLSLALIIPVVIMISLFGWAKASRNYSPYIVDSEYFLWFVVILIFTKYVAIF</sequence>
<dbReference type="Proteomes" id="UP000178583">
    <property type="component" value="Unassembled WGS sequence"/>
</dbReference>
<keyword evidence="1" id="KW-0812">Transmembrane</keyword>
<feature type="transmembrane region" description="Helical" evidence="1">
    <location>
        <begin position="108"/>
        <end position="125"/>
    </location>
</feature>
<evidence type="ECO:0008006" key="4">
    <source>
        <dbReference type="Google" id="ProtNLM"/>
    </source>
</evidence>
<dbReference type="EMBL" id="MEZY01000030">
    <property type="protein sequence ID" value="OGD63813.1"/>
    <property type="molecule type" value="Genomic_DNA"/>
</dbReference>
<feature type="transmembrane region" description="Helical" evidence="1">
    <location>
        <begin position="209"/>
        <end position="227"/>
    </location>
</feature>
<proteinExistence type="predicted"/>
<comment type="caution">
    <text evidence="2">The sequence shown here is derived from an EMBL/GenBank/DDBJ whole genome shotgun (WGS) entry which is preliminary data.</text>
</comment>
<feature type="transmembrane region" description="Helical" evidence="1">
    <location>
        <begin position="45"/>
        <end position="63"/>
    </location>
</feature>
<name>A0A1F5E8W8_9BACT</name>
<feature type="transmembrane region" description="Helical" evidence="1">
    <location>
        <begin position="266"/>
        <end position="282"/>
    </location>
</feature>
<feature type="transmembrane region" description="Helical" evidence="1">
    <location>
        <begin position="233"/>
        <end position="254"/>
    </location>
</feature>